<dbReference type="InterPro" id="IPR002467">
    <property type="entry name" value="Pept_M24A_MAP1"/>
</dbReference>
<keyword evidence="4 6" id="KW-0378">Hydrolase</keyword>
<dbReference type="GO" id="GO:0046872">
    <property type="term" value="F:metal ion binding"/>
    <property type="evidence" value="ECO:0007669"/>
    <property type="project" value="UniProtKB-KW"/>
</dbReference>
<dbReference type="InterPro" id="IPR001714">
    <property type="entry name" value="Pept_M24_MAP"/>
</dbReference>
<accession>A0A644WL82</accession>
<dbReference type="PRINTS" id="PR00599">
    <property type="entry name" value="MAPEPTIDASE"/>
</dbReference>
<proteinExistence type="inferred from homology"/>
<evidence type="ECO:0000256" key="3">
    <source>
        <dbReference type="ARBA" id="ARBA00022723"/>
    </source>
</evidence>
<sequence>MIFLKTDEEIELLRISNQIVAKTLAEVAKLIAPGVSTAQLDKVAEEFIRDHGAVPGFLGYGGFPKSICTSVNDQVVHGIPSEKAILKEGDIISVDCGAYINGFHGDSAYTFPVGEVKPEIMELLRTTKESLYLGIEQAVEGKRMGDIGSAIQSHCEAKGYSVVREMIGHGVGRNLHESPEVPNYGRKGNGTMLKTGMTIAIEPMINLGKRQLVFENDGWTTRTIDRMPSAHFEHSVAVRKGKADILSTFEYIEQVLGNKAI</sequence>
<dbReference type="GO" id="GO:0070006">
    <property type="term" value="F:metalloaminopeptidase activity"/>
    <property type="evidence" value="ECO:0007669"/>
    <property type="project" value="InterPro"/>
</dbReference>
<keyword evidence="3" id="KW-0479">Metal-binding</keyword>
<evidence type="ECO:0000256" key="4">
    <source>
        <dbReference type="ARBA" id="ARBA00022801"/>
    </source>
</evidence>
<dbReference type="PANTHER" id="PTHR43330">
    <property type="entry name" value="METHIONINE AMINOPEPTIDASE"/>
    <property type="match status" value="1"/>
</dbReference>
<dbReference type="InterPro" id="IPR036005">
    <property type="entry name" value="Creatinase/aminopeptidase-like"/>
</dbReference>
<feature type="domain" description="Peptidase M24" evidence="5">
    <location>
        <begin position="11"/>
        <end position="239"/>
    </location>
</feature>
<dbReference type="HAMAP" id="MF_01974">
    <property type="entry name" value="MetAP_1"/>
    <property type="match status" value="1"/>
</dbReference>
<dbReference type="GO" id="GO:0004239">
    <property type="term" value="F:initiator methionyl aminopeptidase activity"/>
    <property type="evidence" value="ECO:0007669"/>
    <property type="project" value="UniProtKB-EC"/>
</dbReference>
<dbReference type="GO" id="GO:0006508">
    <property type="term" value="P:proteolysis"/>
    <property type="evidence" value="ECO:0007669"/>
    <property type="project" value="UniProtKB-KW"/>
</dbReference>
<protein>
    <submittedName>
        <fullName evidence="6">Methionine aminopeptidase 1</fullName>
        <ecNumber evidence="6">3.4.11.18</ecNumber>
    </submittedName>
</protein>
<name>A0A644WL82_9ZZZZ</name>
<comment type="caution">
    <text evidence="6">The sequence shown here is derived from an EMBL/GenBank/DDBJ whole genome shotgun (WGS) entry which is preliminary data.</text>
</comment>
<dbReference type="NCBIfam" id="TIGR00500">
    <property type="entry name" value="met_pdase_I"/>
    <property type="match status" value="1"/>
</dbReference>
<keyword evidence="2" id="KW-0645">Protease</keyword>
<reference evidence="6" key="1">
    <citation type="submission" date="2019-08" db="EMBL/GenBank/DDBJ databases">
        <authorList>
            <person name="Kucharzyk K."/>
            <person name="Murdoch R.W."/>
            <person name="Higgins S."/>
            <person name="Loffler F."/>
        </authorList>
    </citation>
    <scope>NUCLEOTIDE SEQUENCE</scope>
</reference>
<dbReference type="InterPro" id="IPR000994">
    <property type="entry name" value="Pept_M24"/>
</dbReference>
<dbReference type="PANTHER" id="PTHR43330:SF27">
    <property type="entry name" value="METHIONINE AMINOPEPTIDASE"/>
    <property type="match status" value="1"/>
</dbReference>
<dbReference type="EC" id="3.4.11.18" evidence="6"/>
<gene>
    <name evidence="6" type="primary">map_26</name>
    <name evidence="6" type="ORF">SDC9_50818</name>
</gene>
<organism evidence="6">
    <name type="scientific">bioreactor metagenome</name>
    <dbReference type="NCBI Taxonomy" id="1076179"/>
    <lineage>
        <taxon>unclassified sequences</taxon>
        <taxon>metagenomes</taxon>
        <taxon>ecological metagenomes</taxon>
    </lineage>
</organism>
<dbReference type="CDD" id="cd01086">
    <property type="entry name" value="MetAP1"/>
    <property type="match status" value="1"/>
</dbReference>
<dbReference type="EMBL" id="VSSQ01001048">
    <property type="protein sequence ID" value="MPM04540.1"/>
    <property type="molecule type" value="Genomic_DNA"/>
</dbReference>
<evidence type="ECO:0000256" key="1">
    <source>
        <dbReference type="ARBA" id="ARBA00022438"/>
    </source>
</evidence>
<dbReference type="SUPFAM" id="SSF55920">
    <property type="entry name" value="Creatinase/aminopeptidase"/>
    <property type="match status" value="1"/>
</dbReference>
<evidence type="ECO:0000313" key="6">
    <source>
        <dbReference type="EMBL" id="MPM04540.1"/>
    </source>
</evidence>
<dbReference type="Pfam" id="PF00557">
    <property type="entry name" value="Peptidase_M24"/>
    <property type="match status" value="1"/>
</dbReference>
<dbReference type="PROSITE" id="PS00680">
    <property type="entry name" value="MAP_1"/>
    <property type="match status" value="1"/>
</dbReference>
<dbReference type="AlphaFoldDB" id="A0A644WL82"/>
<dbReference type="Gene3D" id="3.90.230.10">
    <property type="entry name" value="Creatinase/methionine aminopeptidase superfamily"/>
    <property type="match status" value="1"/>
</dbReference>
<keyword evidence="1 6" id="KW-0031">Aminopeptidase</keyword>
<evidence type="ECO:0000259" key="5">
    <source>
        <dbReference type="Pfam" id="PF00557"/>
    </source>
</evidence>
<dbReference type="GO" id="GO:0005829">
    <property type="term" value="C:cytosol"/>
    <property type="evidence" value="ECO:0007669"/>
    <property type="project" value="TreeGrafter"/>
</dbReference>
<evidence type="ECO:0000256" key="2">
    <source>
        <dbReference type="ARBA" id="ARBA00022670"/>
    </source>
</evidence>